<keyword evidence="3" id="KW-1185">Reference proteome</keyword>
<keyword evidence="1" id="KW-0732">Signal</keyword>
<dbReference type="Proteomes" id="UP000696280">
    <property type="component" value="Unassembled WGS sequence"/>
</dbReference>
<organism evidence="2 3">
    <name type="scientific">Hymenoscyphus fraxineus</name>
    <dbReference type="NCBI Taxonomy" id="746836"/>
    <lineage>
        <taxon>Eukaryota</taxon>
        <taxon>Fungi</taxon>
        <taxon>Dikarya</taxon>
        <taxon>Ascomycota</taxon>
        <taxon>Pezizomycotina</taxon>
        <taxon>Leotiomycetes</taxon>
        <taxon>Helotiales</taxon>
        <taxon>Helotiaceae</taxon>
        <taxon>Hymenoscyphus</taxon>
    </lineage>
</organism>
<evidence type="ECO:0000313" key="3">
    <source>
        <dbReference type="Proteomes" id="UP000696280"/>
    </source>
</evidence>
<feature type="signal peptide" evidence="1">
    <location>
        <begin position="1"/>
        <end position="19"/>
    </location>
</feature>
<evidence type="ECO:0000313" key="2">
    <source>
        <dbReference type="EMBL" id="CAG8956880.1"/>
    </source>
</evidence>
<gene>
    <name evidence="2" type="ORF">HYFRA_00012335</name>
</gene>
<dbReference type="EMBL" id="CAJVRL010000074">
    <property type="protein sequence ID" value="CAG8956880.1"/>
    <property type="molecule type" value="Genomic_DNA"/>
</dbReference>
<evidence type="ECO:0000256" key="1">
    <source>
        <dbReference type="SAM" id="SignalP"/>
    </source>
</evidence>
<comment type="caution">
    <text evidence="2">The sequence shown here is derived from an EMBL/GenBank/DDBJ whole genome shotgun (WGS) entry which is preliminary data.</text>
</comment>
<proteinExistence type="predicted"/>
<dbReference type="AlphaFoldDB" id="A0A9N9L365"/>
<feature type="chain" id="PRO_5040397912" evidence="1">
    <location>
        <begin position="20"/>
        <end position="126"/>
    </location>
</feature>
<accession>A0A9N9L365</accession>
<protein>
    <submittedName>
        <fullName evidence="2">Uncharacterized protein</fullName>
    </submittedName>
</protein>
<reference evidence="2" key="1">
    <citation type="submission" date="2021-07" db="EMBL/GenBank/DDBJ databases">
        <authorList>
            <person name="Durling M."/>
        </authorList>
    </citation>
    <scope>NUCLEOTIDE SEQUENCE</scope>
</reference>
<sequence>MQFTAILTNLAFLATTVSAATTFTTTNGFPLPENSDGCNKNVFCGSNSLQTAPFTVGREGCGYILSVRTEGNIVAGHPINCLGDGLLSATGSSSLLKRPLFSQVLGCFQEEDDFNNSWEPSRGNLC</sequence>
<name>A0A9N9L365_9HELO</name>